<reference evidence="3 4" key="1">
    <citation type="journal article" date="2018" name="Int. J. Syst. Evol. Microbiol.">
        <title>Mesosutterella multiformis gen. nov., sp. nov., a member of the family Sutterellaceae and Sutterella megalosphaeroides sp. nov., isolated from human faeces.</title>
        <authorList>
            <person name="Sakamoto M."/>
            <person name="Ikeyama N."/>
            <person name="Kunihiro T."/>
            <person name="Iino T."/>
            <person name="Yuki M."/>
            <person name="Ohkuma M."/>
        </authorList>
    </citation>
    <scope>NUCLEOTIDE SEQUENCE [LARGE SCALE GENOMIC DNA]</scope>
    <source>
        <strain evidence="3 4">6FBBBH3</strain>
    </source>
</reference>
<dbReference type="InterPro" id="IPR024973">
    <property type="entry name" value="ESPR"/>
</dbReference>
<dbReference type="PROSITE" id="PS51208">
    <property type="entry name" value="AUTOTRANSPORTER"/>
    <property type="match status" value="1"/>
</dbReference>
<dbReference type="SUPFAM" id="SSF103515">
    <property type="entry name" value="Autotransporter"/>
    <property type="match status" value="1"/>
</dbReference>
<dbReference type="Gene3D" id="2.40.128.130">
    <property type="entry name" value="Autotransporter beta-domain"/>
    <property type="match status" value="1"/>
</dbReference>
<dbReference type="GO" id="GO:0019867">
    <property type="term" value="C:outer membrane"/>
    <property type="evidence" value="ECO:0007669"/>
    <property type="project" value="InterPro"/>
</dbReference>
<dbReference type="InterPro" id="IPR012332">
    <property type="entry name" value="Autotransporter_pectin_lyase_C"/>
</dbReference>
<evidence type="ECO:0000259" key="2">
    <source>
        <dbReference type="PROSITE" id="PS51208"/>
    </source>
</evidence>
<dbReference type="InterPro" id="IPR036709">
    <property type="entry name" value="Autotransporte_beta_dom_sf"/>
</dbReference>
<dbReference type="Gene3D" id="2.160.20.20">
    <property type="match status" value="1"/>
</dbReference>
<dbReference type="InterPro" id="IPR011050">
    <property type="entry name" value="Pectin_lyase_fold/virulence"/>
</dbReference>
<dbReference type="KEGG" id="sutt:SUTMEG_13590"/>
<feature type="domain" description="Autotransporter" evidence="2">
    <location>
        <begin position="2195"/>
        <end position="2473"/>
    </location>
</feature>
<dbReference type="OrthoDB" id="8613300at2"/>
<dbReference type="SUPFAM" id="SSF51126">
    <property type="entry name" value="Pectin lyase-like"/>
    <property type="match status" value="1"/>
</dbReference>
<keyword evidence="4" id="KW-1185">Reference proteome</keyword>
<accession>A0A2Z6IE35</accession>
<dbReference type="RefSeq" id="WP_120177070.1">
    <property type="nucleotide sequence ID" value="NZ_AP018786.1"/>
</dbReference>
<protein>
    <recommendedName>
        <fullName evidence="2">Autotransporter domain-containing protein</fullName>
    </recommendedName>
</protein>
<evidence type="ECO:0000313" key="4">
    <source>
        <dbReference type="Proteomes" id="UP000271003"/>
    </source>
</evidence>
<dbReference type="SMART" id="SM00869">
    <property type="entry name" value="Autotransporter"/>
    <property type="match status" value="1"/>
</dbReference>
<name>A0A2Z6IE35_9BURK</name>
<dbReference type="InterPro" id="IPR005546">
    <property type="entry name" value="Autotransporte_beta"/>
</dbReference>
<dbReference type="InterPro" id="IPR006315">
    <property type="entry name" value="OM_autotransptr_brl_dom"/>
</dbReference>
<evidence type="ECO:0000256" key="1">
    <source>
        <dbReference type="ARBA" id="ARBA00023026"/>
    </source>
</evidence>
<dbReference type="Proteomes" id="UP000271003">
    <property type="component" value="Chromosome"/>
</dbReference>
<proteinExistence type="predicted"/>
<evidence type="ECO:0000313" key="3">
    <source>
        <dbReference type="EMBL" id="BBF23468.1"/>
    </source>
</evidence>
<gene>
    <name evidence="3" type="ORF">SUTMEG_13590</name>
</gene>
<dbReference type="Pfam" id="PF13018">
    <property type="entry name" value="ESPR"/>
    <property type="match status" value="1"/>
</dbReference>
<dbReference type="EMBL" id="AP018786">
    <property type="protein sequence ID" value="BBF23468.1"/>
    <property type="molecule type" value="Genomic_DNA"/>
</dbReference>
<keyword evidence="1" id="KW-0843">Virulence</keyword>
<dbReference type="NCBIfam" id="TIGR01414">
    <property type="entry name" value="autotrans_barl"/>
    <property type="match status" value="1"/>
</dbReference>
<organism evidence="3 4">
    <name type="scientific">Sutterella megalosphaeroides</name>
    <dbReference type="NCBI Taxonomy" id="2494234"/>
    <lineage>
        <taxon>Bacteria</taxon>
        <taxon>Pseudomonadati</taxon>
        <taxon>Pseudomonadota</taxon>
        <taxon>Betaproteobacteria</taxon>
        <taxon>Burkholderiales</taxon>
        <taxon>Sutterellaceae</taxon>
        <taxon>Sutterella</taxon>
    </lineage>
</organism>
<sequence length="2473" mass="255729">MNKIFKTLKNHRTGSATAVSELQTSRTKGSRLKAIAVAAVAAAALSSGIEAATWDTGYDVILNEEHDEGTTHVGSGFAFGNKNLDLAAKTYDEDLTVLSWAFDPYVFRFNGLDSSGTPTVKLNLDDPYAMSVFEQSRGFDQALVHVKGGLTVHSGAHFSVDTGNSDPLDSNIFEQLIEQNGKTVARGRYIIGTRAQNLKALDGKTWDGYHDGIMFTDTTFYTATVLSELEIYDGQTLKLNVSGSQNWGAHLTGEGDVAYVGDNKAEDVVTVKQNFESHKTEDQELDRLHLANDYTGATTVKGVTLNLERETSLGSSGILNATDANIVEVNEGALGELDTIDFTNTALTTAGTSLEVTGDATFAGQNTINVVGSFEVDNGAELTSGSLTTGLATFKAGALEISDAALTASSVTVTGNTTVSGANTVTAGTFSANSLLLNANGSLHATGDLTANTARLAAGTQLVADKNVAVNDLLVMHDSAINAARFDAWGSVSLSGANTISTTDGAFIRGGDVALANGVSLDVARGGLTASTSVTVDDDAKLTVTGELNVEHTLTLGTAGSKTDTSNFSVGGLKVGEELAFVGKGRTSDDVYKFGTLVSALNSESAYNVSLTNANVEYTSWLRNVGTTTLDQAHLTLAYDNAVSLGHVVMTNTSGSAKSQNLLTFKSDWGFVIDNRFSVEGSAPEDVIELSGKGEVAFADTVQVDDNYAGWIRMTGTTLHLPQANMQGLSEKLSVSVGTGGTIALSNDQTTRLNRLGWADTGKNPGGTIDLSKFDFSNLGSDKAAITVNDLTVNGNGTIVVDESAVQGLTVGTGDEGDSIFDALNGNGGTLVISVANGFDPEAAGGTINVIVDGDTDHDEQLTGYFGDSGLFIGDNAVGAAAKGTWGYGTELDGSGLHVTHKLNEIELLEGKTLELAVEGSEYQGVQPKLTGTGTLKKTGDGFLHLVNTENTWSGSTVVEGGCLIAEAGALGTGMLDVDAKGTFVLSGAQDEKSDQIVEKLAVDGVVKIGGNTTENHLTLEVAEGGYFAEGSVLEGGSDTTLALNGGTLRVTDIEDVTSGYQGEIRVGGEATLVLDGNKDGRDDVADLSHVTGLGTIVLKDYAKHDTTGNFNGTTKVAGGHLEINGENADSTSGANLVMTEEGGTIESKGEHVFNSIDLRGGVLNVGKVTAGADIASGALHGTNVNLSDVTIEVSTDASGLTVDASDILSIDNVEGKTTWLVEGDKVEVANVTITGLDNVDKDPDLMQDGEQIGTIHYTLGQVTTDKGVGFNTKADSLTLTGVLNLTGSPDPTADTTLDLSVTGSETSGIKVEKEIVTLAGRNSYGTLDVEKDAEVILKNDQILAAGGTVNGRVSGDGQLVVKGGTLAVSSYAGTDFGIVLDAETEGENAELLIADRVGSPDLFAGAVRAEKGAVVSFWESTGNFTLASGSADYVLENRSSVTFGPYTPAEDGSFEADTVSVDNSSSAYFDIQGKAGATDLSQISGDGRVVLSYAPASEAVGTLDVTAIGTDSSAFTGTLAFVNAQATIGTDVSVANSALTQFATSTGKLEVGEGSVLHINNAKIRGGDGTVTPNPVKLAGDFSISDRATLDFTAGVLPGSGDEYLGNTSGVSVNAIDMQGHGFDVVGTGAEHTVTVVANVDNLDFASGLPSGGTYHGSILDMLGDTPDYPVLTLIKNIGETSDLAKIASEMKLEGDNVEHVVEFWQPNWDPNVDKTVHVANVTTGVKLVADEAHNGIAIGAGITGIDIVSGATLRMDEAASTESGVHVVDAEIKGDGNVIVSNSLGTAGSDGITFAAGNTYTGETVIDLGATLTAANEDAFGGSSLVRVGTMENGDGTDSAPSTLKVSVSQGNTGTYTNALKVNALTVGSNGTVELAKDNDLLLTGTGTSTLAANSTVTGDDSTTIGLAGGKLVVEKLDTLSGFKGAFRVDTDASVDFTVADGSYTWTNDVLYYTDARSRAIGAGEFVKTGAGTLVIDGTQANLAAMRLVAAEGTTNVKGGASILGLTTRADTVVDVDGVFTTQSLSADAGSIFALDVVTGKTVSVKEGESSTTKPIWGLGENGSDGIRVTGTASGTLNLAVTPKNVDRGAEESIQLVDAAHAEDGNFTVNLVDANGSRIEALTAGAYDYTLVRKDDAQNGTDVFLSSITGEDDVRNTTVTAGSYLGVAAAAQLFDISLHDRMSNRSWLTANADGSIANSFWVLETVSNERYGDSTGQIDVHDTASTTTVGSDILSGLAAGGTWYAGAMFSYATEDTKSRSNRTALDSRADTDAWAAGLYAGWQLNGADRTGPYVDGWILWTDAESDVKGGNVSETVDGNGLSASIEAGWGFKALSYNAHGQAGDIYVEPHVSVTWFGYEADDVSNDVHDVTFEGKDNIRTKLGVKTYAFGKNSGGFSPYVELNWIHNTETYGVTMSNVTVEQVGAEDQGEVRAGADWRINDAFTVWGHFGVTSGSDGYSNREGSLGVRYTF</sequence>